<dbReference type="InterPro" id="IPR036280">
    <property type="entry name" value="Multihaem_cyt_sf"/>
</dbReference>
<dbReference type="SUPFAM" id="SSF48695">
    <property type="entry name" value="Multiheme cytochromes"/>
    <property type="match status" value="1"/>
</dbReference>
<organism evidence="2 3">
    <name type="scientific">Coprinopsis marcescibilis</name>
    <name type="common">Agaric fungus</name>
    <name type="synonym">Psathyrella marcescibilis</name>
    <dbReference type="NCBI Taxonomy" id="230819"/>
    <lineage>
        <taxon>Eukaryota</taxon>
        <taxon>Fungi</taxon>
        <taxon>Dikarya</taxon>
        <taxon>Basidiomycota</taxon>
        <taxon>Agaricomycotina</taxon>
        <taxon>Agaricomycetes</taxon>
        <taxon>Agaricomycetidae</taxon>
        <taxon>Agaricales</taxon>
        <taxon>Agaricineae</taxon>
        <taxon>Psathyrellaceae</taxon>
        <taxon>Coprinopsis</taxon>
    </lineage>
</organism>
<reference evidence="2 3" key="1">
    <citation type="journal article" date="2019" name="Nat. Ecol. Evol.">
        <title>Megaphylogeny resolves global patterns of mushroom evolution.</title>
        <authorList>
            <person name="Varga T."/>
            <person name="Krizsan K."/>
            <person name="Foldi C."/>
            <person name="Dima B."/>
            <person name="Sanchez-Garcia M."/>
            <person name="Sanchez-Ramirez S."/>
            <person name="Szollosi G.J."/>
            <person name="Szarkandi J.G."/>
            <person name="Papp V."/>
            <person name="Albert L."/>
            <person name="Andreopoulos W."/>
            <person name="Angelini C."/>
            <person name="Antonin V."/>
            <person name="Barry K.W."/>
            <person name="Bougher N.L."/>
            <person name="Buchanan P."/>
            <person name="Buyck B."/>
            <person name="Bense V."/>
            <person name="Catcheside P."/>
            <person name="Chovatia M."/>
            <person name="Cooper J."/>
            <person name="Damon W."/>
            <person name="Desjardin D."/>
            <person name="Finy P."/>
            <person name="Geml J."/>
            <person name="Haridas S."/>
            <person name="Hughes K."/>
            <person name="Justo A."/>
            <person name="Karasinski D."/>
            <person name="Kautmanova I."/>
            <person name="Kiss B."/>
            <person name="Kocsube S."/>
            <person name="Kotiranta H."/>
            <person name="LaButti K.M."/>
            <person name="Lechner B.E."/>
            <person name="Liimatainen K."/>
            <person name="Lipzen A."/>
            <person name="Lukacs Z."/>
            <person name="Mihaltcheva S."/>
            <person name="Morgado L.N."/>
            <person name="Niskanen T."/>
            <person name="Noordeloos M.E."/>
            <person name="Ohm R.A."/>
            <person name="Ortiz-Santana B."/>
            <person name="Ovrebo C."/>
            <person name="Racz N."/>
            <person name="Riley R."/>
            <person name="Savchenko A."/>
            <person name="Shiryaev A."/>
            <person name="Soop K."/>
            <person name="Spirin V."/>
            <person name="Szebenyi C."/>
            <person name="Tomsovsky M."/>
            <person name="Tulloss R.E."/>
            <person name="Uehling J."/>
            <person name="Grigoriev I.V."/>
            <person name="Vagvolgyi C."/>
            <person name="Papp T."/>
            <person name="Martin F.M."/>
            <person name="Miettinen O."/>
            <person name="Hibbett D.S."/>
            <person name="Nagy L.G."/>
        </authorList>
    </citation>
    <scope>NUCLEOTIDE SEQUENCE [LARGE SCALE GENOMIC DNA]</scope>
    <source>
        <strain evidence="2 3">CBS 121175</strain>
    </source>
</reference>
<proteinExistence type="predicted"/>
<accession>A0A5C3KIB3</accession>
<evidence type="ECO:0000256" key="1">
    <source>
        <dbReference type="SAM" id="MobiDB-lite"/>
    </source>
</evidence>
<keyword evidence="3" id="KW-1185">Reference proteome</keyword>
<dbReference type="EMBL" id="ML210317">
    <property type="protein sequence ID" value="TFK19979.1"/>
    <property type="molecule type" value="Genomic_DNA"/>
</dbReference>
<protein>
    <recommendedName>
        <fullName evidence="4">RING-type E3 ubiquitin transferase</fullName>
    </recommendedName>
</protein>
<feature type="region of interest" description="Disordered" evidence="1">
    <location>
        <begin position="40"/>
        <end position="63"/>
    </location>
</feature>
<evidence type="ECO:0000313" key="2">
    <source>
        <dbReference type="EMBL" id="TFK19979.1"/>
    </source>
</evidence>
<evidence type="ECO:0008006" key="4">
    <source>
        <dbReference type="Google" id="ProtNLM"/>
    </source>
</evidence>
<dbReference type="AlphaFoldDB" id="A0A5C3KIB3"/>
<dbReference type="Proteomes" id="UP000307440">
    <property type="component" value="Unassembled WGS sequence"/>
</dbReference>
<dbReference type="OrthoDB" id="8062037at2759"/>
<dbReference type="STRING" id="230819.A0A5C3KIB3"/>
<evidence type="ECO:0000313" key="3">
    <source>
        <dbReference type="Proteomes" id="UP000307440"/>
    </source>
</evidence>
<name>A0A5C3KIB3_COPMA</name>
<gene>
    <name evidence="2" type="ORF">FA15DRAFT_152397</name>
</gene>
<sequence length="95" mass="10706">MPPREPMWYCHECHSEMRPLMVPDPVCASCHGSFVEKLENSEDDPRQFALGNTVDHNDDNPPAPSIDAFLLSLQALMDRGMSQRQRLRPDGSSPV</sequence>